<keyword evidence="8" id="KW-1185">Reference proteome</keyword>
<name>A0A329MRX3_9BACL</name>
<comment type="caution">
    <text evidence="7">The sequence shown here is derived from an EMBL/GenBank/DDBJ whole genome shotgun (WGS) entry which is preliminary data.</text>
</comment>
<evidence type="ECO:0000313" key="8">
    <source>
        <dbReference type="Proteomes" id="UP000250369"/>
    </source>
</evidence>
<reference evidence="7 8" key="1">
    <citation type="journal article" date="2009" name="Int. J. Syst. Evol. Microbiol.">
        <title>Paenibacillus contaminans sp. nov., isolated from a contaminated laboratory plate.</title>
        <authorList>
            <person name="Chou J.H."/>
            <person name="Lee J.H."/>
            <person name="Lin M.C."/>
            <person name="Chang P.S."/>
            <person name="Arun A.B."/>
            <person name="Young C.C."/>
            <person name="Chen W.M."/>
        </authorList>
    </citation>
    <scope>NUCLEOTIDE SEQUENCE [LARGE SCALE GENOMIC DNA]</scope>
    <source>
        <strain evidence="7 8">CKOBP-6</strain>
    </source>
</reference>
<evidence type="ECO:0000256" key="5">
    <source>
        <dbReference type="ARBA" id="ARBA00023600"/>
    </source>
</evidence>
<evidence type="ECO:0000256" key="2">
    <source>
        <dbReference type="ARBA" id="ARBA00022692"/>
    </source>
</evidence>
<feature type="transmembrane region" description="Helical" evidence="6">
    <location>
        <begin position="48"/>
        <end position="66"/>
    </location>
</feature>
<dbReference type="AlphaFoldDB" id="A0A329MRX3"/>
<evidence type="ECO:0008006" key="9">
    <source>
        <dbReference type="Google" id="ProtNLM"/>
    </source>
</evidence>
<dbReference type="EMBL" id="QMFB01000001">
    <property type="protein sequence ID" value="RAV22685.1"/>
    <property type="molecule type" value="Genomic_DNA"/>
</dbReference>
<feature type="transmembrane region" description="Helical" evidence="6">
    <location>
        <begin position="87"/>
        <end position="106"/>
    </location>
</feature>
<dbReference type="RefSeq" id="WP_113028796.1">
    <property type="nucleotide sequence ID" value="NZ_QMFB01000001.1"/>
</dbReference>
<keyword evidence="2 6" id="KW-0812">Transmembrane</keyword>
<proteinExistence type="inferred from homology"/>
<protein>
    <recommendedName>
        <fullName evidence="9">Holin</fullName>
    </recommendedName>
</protein>
<dbReference type="Proteomes" id="UP000250369">
    <property type="component" value="Unassembled WGS sequence"/>
</dbReference>
<evidence type="ECO:0000256" key="4">
    <source>
        <dbReference type="ARBA" id="ARBA00023136"/>
    </source>
</evidence>
<evidence type="ECO:0000256" key="1">
    <source>
        <dbReference type="ARBA" id="ARBA00004141"/>
    </source>
</evidence>
<organism evidence="7 8">
    <name type="scientific">Paenibacillus contaminans</name>
    <dbReference type="NCBI Taxonomy" id="450362"/>
    <lineage>
        <taxon>Bacteria</taxon>
        <taxon>Bacillati</taxon>
        <taxon>Bacillota</taxon>
        <taxon>Bacilli</taxon>
        <taxon>Bacillales</taxon>
        <taxon>Paenibacillaceae</taxon>
        <taxon>Paenibacillus</taxon>
    </lineage>
</organism>
<sequence length="167" mass="18802">MNVIFSYVVSFFKSIFSALSSPLTYFIGLLTTSFNVALDEGIISDLSFMFSLLIIATLGDWASGAIKASYKKEYRSDKNRRTHPKMLIMFLVFFIFAISMVLSYNFNSGYFLFFKVVTWTYVSCAISNELYSMVENGEELGLPGAKRLKEMIDSLPSAIMKAMKGGK</sequence>
<evidence type="ECO:0000256" key="6">
    <source>
        <dbReference type="SAM" id="Phobius"/>
    </source>
</evidence>
<dbReference type="InterPro" id="IPR006480">
    <property type="entry name" value="Phage_holin_4_1"/>
</dbReference>
<evidence type="ECO:0000313" key="7">
    <source>
        <dbReference type="EMBL" id="RAV22685.1"/>
    </source>
</evidence>
<accession>A0A329MRX3</accession>
<comment type="subcellular location">
    <subcellularLocation>
        <location evidence="1">Membrane</location>
        <topology evidence="1">Multi-pass membrane protein</topology>
    </subcellularLocation>
</comment>
<keyword evidence="3 6" id="KW-1133">Transmembrane helix</keyword>
<feature type="transmembrane region" description="Helical" evidence="6">
    <location>
        <begin position="7"/>
        <end position="28"/>
    </location>
</feature>
<comment type="similarity">
    <text evidence="5">Belongs to the bacteriophage holin family. Cp-1 holin subfamily.</text>
</comment>
<gene>
    <name evidence="7" type="ORF">DQG23_00240</name>
</gene>
<dbReference type="GO" id="GO:0016020">
    <property type="term" value="C:membrane"/>
    <property type="evidence" value="ECO:0007669"/>
    <property type="project" value="UniProtKB-SubCell"/>
</dbReference>
<dbReference type="Pfam" id="PF05105">
    <property type="entry name" value="Phage_holin_4_1"/>
    <property type="match status" value="1"/>
</dbReference>
<evidence type="ECO:0000256" key="3">
    <source>
        <dbReference type="ARBA" id="ARBA00022989"/>
    </source>
</evidence>
<keyword evidence="4 6" id="KW-0472">Membrane</keyword>